<protein>
    <submittedName>
        <fullName evidence="2">Uncharacterized protein</fullName>
    </submittedName>
</protein>
<evidence type="ECO:0000313" key="3">
    <source>
        <dbReference type="EMBL" id="KAF5095169.1"/>
    </source>
</evidence>
<sequence>MSEKQPSSSAPKHSFFSFSSLFGHGSSAVPAGQAMQDHSGTIAASPPAGSTNNTKMPASPSYRRYSLSHPITPDQALNLSRATASSSTGAPLSRVASADSNLHSPNKPVPVPSNRAKRKRRDSTAYQGIGLVAAYSGGPSSF</sequence>
<dbReference type="EMBL" id="CCBN010000015">
    <property type="protein sequence ID" value="CDO56479.1"/>
    <property type="molecule type" value="Genomic_DNA"/>
</dbReference>
<evidence type="ECO:0000313" key="4">
    <source>
        <dbReference type="Proteomes" id="UP000242525"/>
    </source>
</evidence>
<comment type="caution">
    <text evidence="2">The sequence shown here is derived from an EMBL/GenBank/DDBJ whole genome shotgun (WGS) entry which is preliminary data.</text>
</comment>
<organism evidence="2 4">
    <name type="scientific">Geotrichum candidum</name>
    <name type="common">Oospora lactis</name>
    <name type="synonym">Dipodascus geotrichum</name>
    <dbReference type="NCBI Taxonomy" id="1173061"/>
    <lineage>
        <taxon>Eukaryota</taxon>
        <taxon>Fungi</taxon>
        <taxon>Dikarya</taxon>
        <taxon>Ascomycota</taxon>
        <taxon>Saccharomycotina</taxon>
        <taxon>Dipodascomycetes</taxon>
        <taxon>Dipodascales</taxon>
        <taxon>Dipodascaceae</taxon>
        <taxon>Geotrichum</taxon>
    </lineage>
</organism>
<name>A0A0J9XGF0_GEOCN</name>
<feature type="compositionally biased region" description="Polar residues" evidence="1">
    <location>
        <begin position="75"/>
        <end position="90"/>
    </location>
</feature>
<reference evidence="3" key="3">
    <citation type="submission" date="2020-01" db="EMBL/GenBank/DDBJ databases">
        <authorList>
            <person name="Perkins V."/>
            <person name="Lessard M.-H."/>
            <person name="Dugat-Bony E."/>
            <person name="Frenette M."/>
            <person name="Labrie S."/>
        </authorList>
    </citation>
    <scope>NUCLEOTIDE SEQUENCE</scope>
    <source>
        <strain evidence="3">LMA-70</strain>
    </source>
</reference>
<proteinExistence type="predicted"/>
<reference evidence="3" key="2">
    <citation type="journal article" date="2020" name="Front. Microbiol.">
        <title>Phenotypic and Genetic Characterization of the Cheese Ripening Yeast Geotrichum candidum.</title>
        <authorList>
            <person name="Perkins V."/>
            <person name="Vignola S."/>
            <person name="Lessard M.H."/>
            <person name="Plante P.L."/>
            <person name="Corbeil J."/>
            <person name="Dugat-Bony E."/>
            <person name="Frenette M."/>
            <person name="Labrie S."/>
        </authorList>
    </citation>
    <scope>NUCLEOTIDE SEQUENCE</scope>
    <source>
        <strain evidence="3">LMA-70</strain>
    </source>
</reference>
<evidence type="ECO:0000256" key="1">
    <source>
        <dbReference type="SAM" id="MobiDB-lite"/>
    </source>
</evidence>
<dbReference type="AlphaFoldDB" id="A0A0J9XGF0"/>
<dbReference type="OrthoDB" id="4096835at2759"/>
<keyword evidence="4" id="KW-1185">Reference proteome</keyword>
<gene>
    <name evidence="2" type="ORF">BN980_GECA15s01836g</name>
    <name evidence="3" type="ORF">DV451_004763</name>
</gene>
<evidence type="ECO:0000313" key="2">
    <source>
        <dbReference type="EMBL" id="CDO56479.1"/>
    </source>
</evidence>
<reference evidence="2 4" key="1">
    <citation type="submission" date="2014-03" db="EMBL/GenBank/DDBJ databases">
        <authorList>
            <person name="Casaregola S."/>
        </authorList>
    </citation>
    <scope>NUCLEOTIDE SEQUENCE [LARGE SCALE GENOMIC DNA]</scope>
    <source>
        <strain evidence="2 4">CLIB 918</strain>
    </source>
</reference>
<dbReference type="Proteomes" id="UP000242525">
    <property type="component" value="Unassembled WGS sequence"/>
</dbReference>
<dbReference type="Proteomes" id="UP000750522">
    <property type="component" value="Unassembled WGS sequence"/>
</dbReference>
<dbReference type="EMBL" id="QQZK01000156">
    <property type="protein sequence ID" value="KAF5095169.1"/>
    <property type="molecule type" value="Genomic_DNA"/>
</dbReference>
<accession>A0A0J9XGF0</accession>
<feature type="region of interest" description="Disordered" evidence="1">
    <location>
        <begin position="26"/>
        <end position="125"/>
    </location>
</feature>